<protein>
    <submittedName>
        <fullName evidence="3">Uncharacterized protein</fullName>
    </submittedName>
</protein>
<dbReference type="AlphaFoldDB" id="A0A1E1KBW0"/>
<feature type="chain" id="PRO_5009445793" evidence="2">
    <location>
        <begin position="26"/>
        <end position="125"/>
    </location>
</feature>
<evidence type="ECO:0000256" key="2">
    <source>
        <dbReference type="SAM" id="SignalP"/>
    </source>
</evidence>
<reference evidence="4" key="1">
    <citation type="submission" date="2016-03" db="EMBL/GenBank/DDBJ databases">
        <authorList>
            <person name="Guldener U."/>
        </authorList>
    </citation>
    <scope>NUCLEOTIDE SEQUENCE [LARGE SCALE GENOMIC DNA]</scope>
    <source>
        <strain evidence="4">04CH-RAC-A.6.1</strain>
    </source>
</reference>
<gene>
    <name evidence="3" type="ORF">RAG0_05151</name>
</gene>
<name>A0A1E1KBW0_9HELO</name>
<feature type="compositionally biased region" description="Low complexity" evidence="1">
    <location>
        <begin position="36"/>
        <end position="92"/>
    </location>
</feature>
<dbReference type="EMBL" id="FJUX01000022">
    <property type="protein sequence ID" value="CZS95556.1"/>
    <property type="molecule type" value="Genomic_DNA"/>
</dbReference>
<feature type="signal peptide" evidence="2">
    <location>
        <begin position="1"/>
        <end position="25"/>
    </location>
</feature>
<evidence type="ECO:0000313" key="3">
    <source>
        <dbReference type="EMBL" id="CZS95556.1"/>
    </source>
</evidence>
<dbReference type="Proteomes" id="UP000178912">
    <property type="component" value="Unassembled WGS sequence"/>
</dbReference>
<proteinExistence type="predicted"/>
<evidence type="ECO:0000313" key="4">
    <source>
        <dbReference type="Proteomes" id="UP000178912"/>
    </source>
</evidence>
<keyword evidence="2" id="KW-0732">Signal</keyword>
<evidence type="ECO:0000256" key="1">
    <source>
        <dbReference type="SAM" id="MobiDB-lite"/>
    </source>
</evidence>
<organism evidence="3 4">
    <name type="scientific">Rhynchosporium agropyri</name>
    <dbReference type="NCBI Taxonomy" id="914238"/>
    <lineage>
        <taxon>Eukaryota</taxon>
        <taxon>Fungi</taxon>
        <taxon>Dikarya</taxon>
        <taxon>Ascomycota</taxon>
        <taxon>Pezizomycotina</taxon>
        <taxon>Leotiomycetes</taxon>
        <taxon>Helotiales</taxon>
        <taxon>Ploettnerulaceae</taxon>
        <taxon>Rhynchosporium</taxon>
    </lineage>
</organism>
<keyword evidence="4" id="KW-1185">Reference proteome</keyword>
<feature type="region of interest" description="Disordered" evidence="1">
    <location>
        <begin position="36"/>
        <end position="100"/>
    </location>
</feature>
<sequence length="125" mass="12637">MFFQNPLQYILALSCAASLTAVVSAQEMLTPGIITSTFPTSPMPSSSSMASQFSTALSSPSPTPTTTGAAATATTTGTKTTSRSSTRTHTGAKATGSKSAARKLEYGSWAGPVVLGAVGWLGVVM</sequence>
<accession>A0A1E1KBW0</accession>